<dbReference type="Proteomes" id="UP000235388">
    <property type="component" value="Unassembled WGS sequence"/>
</dbReference>
<feature type="region of interest" description="Disordered" evidence="1">
    <location>
        <begin position="1"/>
        <end position="29"/>
    </location>
</feature>
<name>A0A2N5SER3_9BASI</name>
<comment type="caution">
    <text evidence="2">The sequence shown here is derived from an EMBL/GenBank/DDBJ whole genome shotgun (WGS) entry which is preliminary data.</text>
</comment>
<protein>
    <submittedName>
        <fullName evidence="2">Uncharacterized protein</fullName>
    </submittedName>
</protein>
<proteinExistence type="predicted"/>
<accession>A0A2N5SER3</accession>
<evidence type="ECO:0000313" key="3">
    <source>
        <dbReference type="Proteomes" id="UP000235388"/>
    </source>
</evidence>
<sequence length="90" mass="9773">MPKRAHENYAFPPPRLQRERERAGDTGYSPELSPLGAMIAAACLKCTFVKMIRSCKNVTATIHQALSISPAESSEEATSCAWLASSGKTF</sequence>
<organism evidence="2 3">
    <name type="scientific">Puccinia coronata f. sp. avenae</name>
    <dbReference type="NCBI Taxonomy" id="200324"/>
    <lineage>
        <taxon>Eukaryota</taxon>
        <taxon>Fungi</taxon>
        <taxon>Dikarya</taxon>
        <taxon>Basidiomycota</taxon>
        <taxon>Pucciniomycotina</taxon>
        <taxon>Pucciniomycetes</taxon>
        <taxon>Pucciniales</taxon>
        <taxon>Pucciniaceae</taxon>
        <taxon>Puccinia</taxon>
    </lineage>
</organism>
<keyword evidence="3" id="KW-1185">Reference proteome</keyword>
<evidence type="ECO:0000313" key="2">
    <source>
        <dbReference type="EMBL" id="PLW11723.1"/>
    </source>
</evidence>
<dbReference type="EMBL" id="PGCJ01001008">
    <property type="protein sequence ID" value="PLW11723.1"/>
    <property type="molecule type" value="Genomic_DNA"/>
</dbReference>
<dbReference type="AlphaFoldDB" id="A0A2N5SER3"/>
<reference evidence="2 3" key="1">
    <citation type="submission" date="2017-11" db="EMBL/GenBank/DDBJ databases">
        <title>De novo assembly and phasing of dikaryotic genomes from two isolates of Puccinia coronata f. sp. avenae, the causal agent of oat crown rust.</title>
        <authorList>
            <person name="Miller M.E."/>
            <person name="Zhang Y."/>
            <person name="Omidvar V."/>
            <person name="Sperschneider J."/>
            <person name="Schwessinger B."/>
            <person name="Raley C."/>
            <person name="Palmer J.M."/>
            <person name="Garnica D."/>
            <person name="Upadhyaya N."/>
            <person name="Rathjen J."/>
            <person name="Taylor J.M."/>
            <person name="Park R.F."/>
            <person name="Dodds P.N."/>
            <person name="Hirsch C.D."/>
            <person name="Kianian S.F."/>
            <person name="Figueroa M."/>
        </authorList>
    </citation>
    <scope>NUCLEOTIDE SEQUENCE [LARGE SCALE GENOMIC DNA]</scope>
    <source>
        <strain evidence="2">12NC29</strain>
    </source>
</reference>
<gene>
    <name evidence="2" type="ORF">PCANC_17326</name>
</gene>
<evidence type="ECO:0000256" key="1">
    <source>
        <dbReference type="SAM" id="MobiDB-lite"/>
    </source>
</evidence>